<comment type="caution">
    <text evidence="1">The sequence shown here is derived from an EMBL/GenBank/DDBJ whole genome shotgun (WGS) entry which is preliminary data.</text>
</comment>
<accession>K2GG69</accession>
<name>K2GG69_9BACT</name>
<dbReference type="EMBL" id="AMFJ01000181">
    <property type="protein sequence ID" value="EKE29394.1"/>
    <property type="molecule type" value="Genomic_DNA"/>
</dbReference>
<dbReference type="AlphaFoldDB" id="K2GG69"/>
<reference evidence="1" key="1">
    <citation type="journal article" date="2012" name="Science">
        <title>Fermentation, hydrogen, and sulfur metabolism in multiple uncultivated bacterial phyla.</title>
        <authorList>
            <person name="Wrighton K.C."/>
            <person name="Thomas B.C."/>
            <person name="Sharon I."/>
            <person name="Miller C.S."/>
            <person name="Castelle C.J."/>
            <person name="VerBerkmoes N.C."/>
            <person name="Wilkins M.J."/>
            <person name="Hettich R.L."/>
            <person name="Lipton M.S."/>
            <person name="Williams K.H."/>
            <person name="Long P.E."/>
            <person name="Banfield J.F."/>
        </authorList>
    </citation>
    <scope>NUCLEOTIDE SEQUENCE [LARGE SCALE GENOMIC DNA]</scope>
</reference>
<proteinExistence type="predicted"/>
<evidence type="ECO:0000313" key="1">
    <source>
        <dbReference type="EMBL" id="EKE29394.1"/>
    </source>
</evidence>
<sequence length="105" mass="12197">MAFDLGDRLDSQKQGSVDNGDAAHKEVASLLNFHWDSPVLKWSFFDALKQNQNIPKDSKENLLNWMSQEKLKILADSSALLKWSLDSARRENMARLSDTFERWIW</sequence>
<organism evidence="1">
    <name type="scientific">uncultured bacterium</name>
    <name type="common">gcode 4</name>
    <dbReference type="NCBI Taxonomy" id="1234023"/>
    <lineage>
        <taxon>Bacteria</taxon>
        <taxon>environmental samples</taxon>
    </lineage>
</organism>
<protein>
    <submittedName>
        <fullName evidence="1">Uncharacterized protein</fullName>
    </submittedName>
</protein>
<gene>
    <name evidence="1" type="ORF">ACD_2C00181G0002</name>
</gene>